<proteinExistence type="inferred from homology"/>
<name>B7FF36_BOMMO</name>
<comment type="caution">
    <text evidence="6">Lacks conserved residue(s) required for the propagation of feature annotation.</text>
</comment>
<feature type="transmembrane region" description="Helical" evidence="6">
    <location>
        <begin position="339"/>
        <end position="360"/>
    </location>
</feature>
<evidence type="ECO:0000256" key="1">
    <source>
        <dbReference type="ARBA" id="ARBA00004651"/>
    </source>
</evidence>
<evidence type="ECO:0000313" key="8">
    <source>
        <dbReference type="EMBL" id="DAA06383.1"/>
    </source>
</evidence>
<keyword evidence="6" id="KW-0807">Transducer</keyword>
<keyword evidence="3 6" id="KW-0812">Transmembrane</keyword>
<keyword evidence="4 6" id="KW-1133">Transmembrane helix</keyword>
<keyword evidence="2 6" id="KW-1003">Cell membrane</keyword>
<dbReference type="AlphaFoldDB" id="B7FF36"/>
<evidence type="ECO:0000256" key="5">
    <source>
        <dbReference type="ARBA" id="ARBA00023136"/>
    </source>
</evidence>
<comment type="function">
    <text evidence="6">Gustatory receptor which mediates acceptance or avoidance behavior, depending on its substrates.</text>
</comment>
<dbReference type="Pfam" id="PF08395">
    <property type="entry name" value="7tm_7"/>
    <property type="match status" value="1"/>
</dbReference>
<dbReference type="GO" id="GO:0050909">
    <property type="term" value="P:sensory perception of taste"/>
    <property type="evidence" value="ECO:0007669"/>
    <property type="project" value="InterPro"/>
</dbReference>
<dbReference type="EMBL" id="LC056060">
    <property type="protein sequence ID" value="BAW33745.1"/>
    <property type="molecule type" value="Genomic_DNA"/>
</dbReference>
<dbReference type="GO" id="GO:0005886">
    <property type="term" value="C:plasma membrane"/>
    <property type="evidence" value="ECO:0007669"/>
    <property type="project" value="UniProtKB-SubCell"/>
</dbReference>
<dbReference type="InterPro" id="IPR013604">
    <property type="entry name" value="7TM_chemorcpt"/>
</dbReference>
<keyword evidence="6 8" id="KW-0675">Receptor</keyword>
<evidence type="ECO:0000256" key="4">
    <source>
        <dbReference type="ARBA" id="ARBA00022989"/>
    </source>
</evidence>
<dbReference type="GO" id="GO:0007165">
    <property type="term" value="P:signal transduction"/>
    <property type="evidence" value="ECO:0007669"/>
    <property type="project" value="UniProtKB-KW"/>
</dbReference>
<comment type="similarity">
    <text evidence="6">Belongs to the insect chemoreceptor superfamily. Gustatory receptor (GR) family.</text>
</comment>
<feature type="transmembrane region" description="Helical" evidence="6">
    <location>
        <begin position="147"/>
        <end position="171"/>
    </location>
</feature>
<gene>
    <name evidence="8" type="primary">Gr27</name>
    <name evidence="7" type="synonym">BmGr27</name>
</gene>
<evidence type="ECO:0000256" key="3">
    <source>
        <dbReference type="ARBA" id="ARBA00022692"/>
    </source>
</evidence>
<reference evidence="7" key="2">
    <citation type="journal article" date="2017" name="Insect Biochem. Mol. Biol.">
        <title>Expression map of a complete set of gustatory receptor genes in chemosensory organs of Bombyx mori.</title>
        <authorList>
            <person name="Guo H."/>
            <person name="Cheng T."/>
            <person name="Chen Z."/>
            <person name="Jiang L."/>
            <person name="Guo Y."/>
            <person name="Liu J."/>
            <person name="Li S."/>
            <person name="Taniai K."/>
            <person name="Asaoka K."/>
            <person name="Kadono-Okuda K."/>
            <person name="Arunkumar K.P."/>
            <person name="Wu J."/>
            <person name="Kishino H."/>
            <person name="Zhang H."/>
            <person name="Seth R.K."/>
            <person name="Gopinathan K.P."/>
            <person name="Montagne N."/>
            <person name="Jacquin-Joly E."/>
            <person name="Goldsmith M.R."/>
            <person name="Xia Q."/>
            <person name="Mita K."/>
        </authorList>
    </citation>
    <scope>NUCLEOTIDE SEQUENCE</scope>
    <source>
        <strain evidence="7">P50T</strain>
        <tissue evidence="7">Posterior silksland</tissue>
    </source>
</reference>
<evidence type="ECO:0000256" key="2">
    <source>
        <dbReference type="ARBA" id="ARBA00022475"/>
    </source>
</evidence>
<dbReference type="EMBL" id="BK006603">
    <property type="protein sequence ID" value="DAA06383.1"/>
    <property type="molecule type" value="Genomic_DNA"/>
</dbReference>
<reference evidence="8" key="1">
    <citation type="journal article" date="2008" name="Insect Mol. Biol.">
        <title>The gustatory receptor family in the silkworm moth Bombyx mori is characterized by a large expansion of a single lineage of putative bitter receptors.</title>
        <authorList>
            <person name="Wanner K.W."/>
            <person name="Robertson H.M."/>
        </authorList>
    </citation>
    <scope>NUCLEOTIDE SEQUENCE</scope>
</reference>
<accession>B7FF36</accession>
<protein>
    <recommendedName>
        <fullName evidence="6">Gustatory receptor</fullName>
    </recommendedName>
</protein>
<comment type="subcellular location">
    <subcellularLocation>
        <location evidence="1 6">Cell membrane</location>
        <topology evidence="1 6">Multi-pass membrane protein</topology>
    </subcellularLocation>
</comment>
<sequence length="362" mass="41726">MVFKYKIMTKAPKSLPVLKILMLFRLVFGNYFRLSSNRYINFLVKSYCSTFTILLSVMCGKRLKNDSPYMLSLTEYILNKILNYATSEGYIFKYCNSIKTCDKIMGFKKLPIITIDVFIAIIITVITRTAITIYFGFLFPFDKYQVVLYVGCIVFSNDLNSLTIMNVFGLLNNRMNLLRKSLEAMTVPINIIGKNEVAPKVRLVRNAFRYYSNLLDNLDSVNHCVQYSLSVTLLLKFPKAVLLCYDSIKTYFVKIDNNFAMDIVDPTEIILSIVVMSFPAMLCEMITNEVEKIKAILTKHLIQCSDNSLRFELNITLLYICHRPFKYILWRAIPLDTSVPIGIVSLIITYVIVLIQLLHFST</sequence>
<evidence type="ECO:0000256" key="6">
    <source>
        <dbReference type="RuleBase" id="RU363108"/>
    </source>
</evidence>
<feature type="transmembrane region" description="Helical" evidence="6">
    <location>
        <begin position="113"/>
        <end position="135"/>
    </location>
</feature>
<keyword evidence="5 6" id="KW-0472">Membrane</keyword>
<evidence type="ECO:0000313" key="7">
    <source>
        <dbReference type="EMBL" id="BAW33745.1"/>
    </source>
</evidence>
<organism evidence="8">
    <name type="scientific">Bombyx mori</name>
    <name type="common">Silk moth</name>
    <dbReference type="NCBI Taxonomy" id="7091"/>
    <lineage>
        <taxon>Eukaryota</taxon>
        <taxon>Metazoa</taxon>
        <taxon>Ecdysozoa</taxon>
        <taxon>Arthropoda</taxon>
        <taxon>Hexapoda</taxon>
        <taxon>Insecta</taxon>
        <taxon>Pterygota</taxon>
        <taxon>Neoptera</taxon>
        <taxon>Endopterygota</taxon>
        <taxon>Lepidoptera</taxon>
        <taxon>Glossata</taxon>
        <taxon>Ditrysia</taxon>
        <taxon>Bombycoidea</taxon>
        <taxon>Bombycidae</taxon>
        <taxon>Bombycinae</taxon>
        <taxon>Bombyx</taxon>
    </lineage>
</organism>